<dbReference type="FunFam" id="3.40.50.300:FF:000106">
    <property type="entry name" value="Adenylate kinase mitochondrial"/>
    <property type="match status" value="1"/>
</dbReference>
<organism evidence="10 11">
    <name type="scientific">Chitinibacter fontanus</name>
    <dbReference type="NCBI Taxonomy" id="1737446"/>
    <lineage>
        <taxon>Bacteria</taxon>
        <taxon>Pseudomonadati</taxon>
        <taxon>Pseudomonadota</taxon>
        <taxon>Betaproteobacteria</taxon>
        <taxon>Neisseriales</taxon>
        <taxon>Chitinibacteraceae</taxon>
        <taxon>Chitinibacter</taxon>
    </lineage>
</organism>
<dbReference type="InterPro" id="IPR027417">
    <property type="entry name" value="P-loop_NTPase"/>
</dbReference>
<evidence type="ECO:0000256" key="7">
    <source>
        <dbReference type="RuleBase" id="RU003330"/>
    </source>
</evidence>
<dbReference type="SUPFAM" id="SSF52540">
    <property type="entry name" value="P-loop containing nucleoside triphosphate hydrolases"/>
    <property type="match status" value="1"/>
</dbReference>
<dbReference type="InterPro" id="IPR033690">
    <property type="entry name" value="Adenylat_kinase_CS"/>
</dbReference>
<keyword evidence="11" id="KW-1185">Reference proteome</keyword>
<evidence type="ECO:0000256" key="1">
    <source>
        <dbReference type="ARBA" id="ARBA00022679"/>
    </source>
</evidence>
<feature type="binding site" evidence="6">
    <location>
        <position position="123"/>
    </location>
    <ligand>
        <name>ATP</name>
        <dbReference type="ChEBI" id="CHEBI:30616"/>
    </ligand>
</feature>
<dbReference type="PANTHER" id="PTHR23359">
    <property type="entry name" value="NUCLEOTIDE KINASE"/>
    <property type="match status" value="1"/>
</dbReference>
<keyword evidence="4 6" id="KW-0418">Kinase</keyword>
<name>A0A7D5VAF6_9NEIS</name>
<comment type="catalytic activity">
    <reaction evidence="6 8">
        <text>AMP + ATP = 2 ADP</text>
        <dbReference type="Rhea" id="RHEA:12973"/>
        <dbReference type="ChEBI" id="CHEBI:30616"/>
        <dbReference type="ChEBI" id="CHEBI:456215"/>
        <dbReference type="ChEBI" id="CHEBI:456216"/>
        <dbReference type="EC" id="2.7.4.3"/>
    </reaction>
</comment>
<evidence type="ECO:0000256" key="6">
    <source>
        <dbReference type="HAMAP-Rule" id="MF_00235"/>
    </source>
</evidence>
<dbReference type="PRINTS" id="PR00094">
    <property type="entry name" value="ADENYLTKNASE"/>
</dbReference>
<dbReference type="KEGG" id="cfon:HZU75_12380"/>
<dbReference type="HAMAP" id="MF_00235">
    <property type="entry name" value="Adenylate_kinase_Adk"/>
    <property type="match status" value="1"/>
</dbReference>
<proteinExistence type="inferred from homology"/>
<dbReference type="UniPathway" id="UPA00588">
    <property type="reaction ID" value="UER00649"/>
</dbReference>
<dbReference type="GO" id="GO:0005737">
    <property type="term" value="C:cytoplasm"/>
    <property type="evidence" value="ECO:0007669"/>
    <property type="project" value="UniProtKB-SubCell"/>
</dbReference>
<keyword evidence="3 6" id="KW-0547">Nucleotide-binding</keyword>
<comment type="caution">
    <text evidence="6">Lacks conserved residue(s) required for the propagation of feature annotation.</text>
</comment>
<dbReference type="GO" id="GO:0005524">
    <property type="term" value="F:ATP binding"/>
    <property type="evidence" value="ECO:0007669"/>
    <property type="project" value="UniProtKB-UniRule"/>
</dbReference>
<evidence type="ECO:0000256" key="2">
    <source>
        <dbReference type="ARBA" id="ARBA00022727"/>
    </source>
</evidence>
<dbReference type="AlphaFoldDB" id="A0A7D5VAF6"/>
<comment type="subcellular location">
    <subcellularLocation>
        <location evidence="6 8">Cytoplasm</location>
    </subcellularLocation>
</comment>
<dbReference type="NCBIfam" id="NF001381">
    <property type="entry name" value="PRK00279.1-3"/>
    <property type="match status" value="1"/>
</dbReference>
<evidence type="ECO:0000256" key="4">
    <source>
        <dbReference type="ARBA" id="ARBA00022777"/>
    </source>
</evidence>
<comment type="domain">
    <text evidence="6">Consists of three domains, a large central CORE domain and two small peripheral domains, NMPbind and LID, which undergo movements during catalysis. The LID domain closes over the site of phosphoryl transfer upon ATP binding. Assembling and dissambling the active center during each catalytic cycle provides an effective means to prevent ATP hydrolysis.</text>
</comment>
<feature type="domain" description="Adenylate kinase active site lid" evidence="9">
    <location>
        <begin position="123"/>
        <end position="158"/>
    </location>
</feature>
<gene>
    <name evidence="6 10" type="primary">adk</name>
    <name evidence="10" type="ORF">HZU75_12380</name>
</gene>
<comment type="similarity">
    <text evidence="6 7">Belongs to the adenylate kinase family.</text>
</comment>
<feature type="binding site" evidence="6">
    <location>
        <begin position="57"/>
        <end position="59"/>
    </location>
    <ligand>
        <name>AMP</name>
        <dbReference type="ChEBI" id="CHEBI:456215"/>
    </ligand>
</feature>
<dbReference type="PROSITE" id="PS00113">
    <property type="entry name" value="ADENYLATE_KINASE"/>
    <property type="match status" value="1"/>
</dbReference>
<evidence type="ECO:0000256" key="3">
    <source>
        <dbReference type="ARBA" id="ARBA00022741"/>
    </source>
</evidence>
<dbReference type="InterPro" id="IPR007862">
    <property type="entry name" value="Adenylate_kinase_lid-dom"/>
</dbReference>
<dbReference type="RefSeq" id="WP_180306338.1">
    <property type="nucleotide sequence ID" value="NZ_CP058952.1"/>
</dbReference>
<feature type="region of interest" description="LID" evidence="6">
    <location>
        <begin position="122"/>
        <end position="159"/>
    </location>
</feature>
<dbReference type="EC" id="2.7.4.3" evidence="6 8"/>
<sequence length="218" mass="23517">MRLILLGAPGAGKGTQANYIREKFNIPQISTGDMLRAAVKAGTPLGLEAKAIMDAGGLVRDDIIIGLVKERIAQPDAANGFLFDGFPRTIPQAEAMIAAGVDIDYVVEIDVPDAAIVDRMAGRRVHVASGRTYHVKYNPPKVEGKDDETGEDLIQRDDDKEEVVLKRLGVYHEQTEVLVGFYGKMAASGDEKAPKYIKIDGTQAVEAVRDQTLKALGA</sequence>
<dbReference type="InterPro" id="IPR000850">
    <property type="entry name" value="Adenylat/UMP-CMP_kin"/>
</dbReference>
<comment type="subunit">
    <text evidence="6 8">Monomer.</text>
</comment>
<keyword evidence="2 6" id="KW-0545">Nucleotide biosynthesis</keyword>
<reference evidence="10 11" key="1">
    <citation type="journal article" date="2016" name="Int. J. Syst. Evol. Microbiol.">
        <title>Chitinibacter fontanus sp. nov., isolated from a spring.</title>
        <authorList>
            <person name="Sheu S.Y."/>
            <person name="Li Y.S."/>
            <person name="Young C.C."/>
            <person name="Chen W.M."/>
        </authorList>
    </citation>
    <scope>NUCLEOTIDE SEQUENCE [LARGE SCALE GENOMIC DNA]</scope>
    <source>
        <strain evidence="10 11">STM-7</strain>
    </source>
</reference>
<accession>A0A7D5VAF6</accession>
<feature type="binding site" evidence="6">
    <location>
        <begin position="85"/>
        <end position="88"/>
    </location>
    <ligand>
        <name>AMP</name>
        <dbReference type="ChEBI" id="CHEBI:456215"/>
    </ligand>
</feature>
<dbReference type="Pfam" id="PF00406">
    <property type="entry name" value="ADK"/>
    <property type="match status" value="1"/>
</dbReference>
<dbReference type="NCBIfam" id="TIGR01351">
    <property type="entry name" value="adk"/>
    <property type="match status" value="1"/>
</dbReference>
<keyword evidence="6" id="KW-0963">Cytoplasm</keyword>
<protein>
    <recommendedName>
        <fullName evidence="6 8">Adenylate kinase</fullName>
        <shortName evidence="6">AK</shortName>
        <ecNumber evidence="6 8">2.7.4.3</ecNumber>
    </recommendedName>
    <alternativeName>
        <fullName evidence="6">ATP-AMP transphosphorylase</fullName>
    </alternativeName>
    <alternativeName>
        <fullName evidence="6">ATP:AMP phosphotransferase</fullName>
    </alternativeName>
    <alternativeName>
        <fullName evidence="6">Adenylate monophosphate kinase</fullName>
    </alternativeName>
</protein>
<feature type="binding site" evidence="6">
    <location>
        <begin position="10"/>
        <end position="15"/>
    </location>
    <ligand>
        <name>ATP</name>
        <dbReference type="ChEBI" id="CHEBI:30616"/>
    </ligand>
</feature>
<feature type="binding site" evidence="6">
    <location>
        <position position="36"/>
    </location>
    <ligand>
        <name>AMP</name>
        <dbReference type="ChEBI" id="CHEBI:456215"/>
    </ligand>
</feature>
<evidence type="ECO:0000313" key="11">
    <source>
        <dbReference type="Proteomes" id="UP000510822"/>
    </source>
</evidence>
<feature type="binding site" evidence="6">
    <location>
        <begin position="132"/>
        <end position="133"/>
    </location>
    <ligand>
        <name>ATP</name>
        <dbReference type="ChEBI" id="CHEBI:30616"/>
    </ligand>
</feature>
<feature type="binding site" evidence="6">
    <location>
        <position position="167"/>
    </location>
    <ligand>
        <name>AMP</name>
        <dbReference type="ChEBI" id="CHEBI:456215"/>
    </ligand>
</feature>
<evidence type="ECO:0000256" key="8">
    <source>
        <dbReference type="RuleBase" id="RU003331"/>
    </source>
</evidence>
<evidence type="ECO:0000313" key="10">
    <source>
        <dbReference type="EMBL" id="QLI82257.1"/>
    </source>
</evidence>
<feature type="binding site" evidence="6">
    <location>
        <position position="92"/>
    </location>
    <ligand>
        <name>AMP</name>
        <dbReference type="ChEBI" id="CHEBI:456215"/>
    </ligand>
</feature>
<dbReference type="GO" id="GO:0004017">
    <property type="term" value="F:AMP kinase activity"/>
    <property type="evidence" value="ECO:0007669"/>
    <property type="project" value="UniProtKB-UniRule"/>
</dbReference>
<dbReference type="CDD" id="cd01428">
    <property type="entry name" value="ADK"/>
    <property type="match status" value="1"/>
</dbReference>
<dbReference type="EMBL" id="CP058952">
    <property type="protein sequence ID" value="QLI82257.1"/>
    <property type="molecule type" value="Genomic_DNA"/>
</dbReference>
<feature type="region of interest" description="NMP" evidence="6">
    <location>
        <begin position="30"/>
        <end position="59"/>
    </location>
</feature>
<dbReference type="InterPro" id="IPR006259">
    <property type="entry name" value="Adenyl_kin_sub"/>
</dbReference>
<dbReference type="NCBIfam" id="NF001380">
    <property type="entry name" value="PRK00279.1-2"/>
    <property type="match status" value="1"/>
</dbReference>
<evidence type="ECO:0000256" key="5">
    <source>
        <dbReference type="ARBA" id="ARBA00022840"/>
    </source>
</evidence>
<feature type="binding site" evidence="6">
    <location>
        <position position="31"/>
    </location>
    <ligand>
        <name>AMP</name>
        <dbReference type="ChEBI" id="CHEBI:456215"/>
    </ligand>
</feature>
<dbReference type="GO" id="GO:0044209">
    <property type="term" value="P:AMP salvage"/>
    <property type="evidence" value="ECO:0007669"/>
    <property type="project" value="UniProtKB-UniRule"/>
</dbReference>
<feature type="binding site" evidence="6">
    <location>
        <position position="203"/>
    </location>
    <ligand>
        <name>ATP</name>
        <dbReference type="ChEBI" id="CHEBI:30616"/>
    </ligand>
</feature>
<keyword evidence="5 6" id="KW-0067">ATP-binding</keyword>
<comment type="pathway">
    <text evidence="6">Purine metabolism; AMP biosynthesis via salvage pathway; AMP from ADP: step 1/1.</text>
</comment>
<feature type="binding site" evidence="6">
    <location>
        <position position="156"/>
    </location>
    <ligand>
        <name>AMP</name>
        <dbReference type="ChEBI" id="CHEBI:456215"/>
    </ligand>
</feature>
<dbReference type="NCBIfam" id="NF001379">
    <property type="entry name" value="PRK00279.1-1"/>
    <property type="match status" value="1"/>
</dbReference>
<evidence type="ECO:0000259" key="9">
    <source>
        <dbReference type="Pfam" id="PF05191"/>
    </source>
</evidence>
<comment type="function">
    <text evidence="6">Catalyzes the reversible transfer of the terminal phosphate group between ATP and AMP. Plays an important role in cellular energy homeostasis and in adenine nucleotide metabolism.</text>
</comment>
<keyword evidence="1 6" id="KW-0808">Transferase</keyword>
<dbReference type="Proteomes" id="UP000510822">
    <property type="component" value="Chromosome"/>
</dbReference>
<dbReference type="Pfam" id="PF05191">
    <property type="entry name" value="ADK_lid"/>
    <property type="match status" value="1"/>
</dbReference>
<dbReference type="Gene3D" id="3.40.50.300">
    <property type="entry name" value="P-loop containing nucleotide triphosphate hydrolases"/>
    <property type="match status" value="1"/>
</dbReference>